<dbReference type="GO" id="GO:0043130">
    <property type="term" value="F:ubiquitin binding"/>
    <property type="evidence" value="ECO:0007669"/>
    <property type="project" value="InterPro"/>
</dbReference>
<dbReference type="AlphaFoldDB" id="A0A8T0GNG4"/>
<evidence type="ECO:0000256" key="1">
    <source>
        <dbReference type="SAM" id="MobiDB-lite"/>
    </source>
</evidence>
<dbReference type="InterPro" id="IPR015940">
    <property type="entry name" value="UBA"/>
</dbReference>
<proteinExistence type="predicted"/>
<dbReference type="CDD" id="cd14316">
    <property type="entry name" value="UBA2_UBAP1_like"/>
    <property type="match status" value="1"/>
</dbReference>
<reference evidence="3" key="1">
    <citation type="submission" date="2020-06" db="EMBL/GenBank/DDBJ databases">
        <title>WGS assembly of Ceratodon purpureus strain R40.</title>
        <authorList>
            <person name="Carey S.B."/>
            <person name="Jenkins J."/>
            <person name="Shu S."/>
            <person name="Lovell J.T."/>
            <person name="Sreedasyam A."/>
            <person name="Maumus F."/>
            <person name="Tiley G.P."/>
            <person name="Fernandez-Pozo N."/>
            <person name="Barry K."/>
            <person name="Chen C."/>
            <person name="Wang M."/>
            <person name="Lipzen A."/>
            <person name="Daum C."/>
            <person name="Saski C.A."/>
            <person name="Payton A.C."/>
            <person name="Mcbreen J.C."/>
            <person name="Conrad R.E."/>
            <person name="Kollar L.M."/>
            <person name="Olsson S."/>
            <person name="Huttunen S."/>
            <person name="Landis J.B."/>
            <person name="Wickett N.J."/>
            <person name="Johnson M.G."/>
            <person name="Rensing S.A."/>
            <person name="Grimwood J."/>
            <person name="Schmutz J."/>
            <person name="Mcdaniel S.F."/>
        </authorList>
    </citation>
    <scope>NUCLEOTIDE SEQUENCE</scope>
    <source>
        <strain evidence="3">R40</strain>
    </source>
</reference>
<dbReference type="EMBL" id="CM026430">
    <property type="protein sequence ID" value="KAG0561106.1"/>
    <property type="molecule type" value="Genomic_DNA"/>
</dbReference>
<feature type="domain" description="UBA" evidence="2">
    <location>
        <begin position="159"/>
        <end position="207"/>
    </location>
</feature>
<evidence type="ECO:0000313" key="4">
    <source>
        <dbReference type="Proteomes" id="UP000822688"/>
    </source>
</evidence>
<dbReference type="GO" id="GO:0043162">
    <property type="term" value="P:ubiquitin-dependent protein catabolic process via the multivesicular body sorting pathway"/>
    <property type="evidence" value="ECO:0007669"/>
    <property type="project" value="InterPro"/>
</dbReference>
<keyword evidence="4" id="KW-1185">Reference proteome</keyword>
<dbReference type="SUPFAM" id="SSF46934">
    <property type="entry name" value="UBA-like"/>
    <property type="match status" value="1"/>
</dbReference>
<dbReference type="Gene3D" id="1.20.120.1920">
    <property type="entry name" value="UBAP1 SOUBA domain"/>
    <property type="match status" value="1"/>
</dbReference>
<accession>A0A8T0GNG4</accession>
<dbReference type="PANTHER" id="PTHR15960:SF5">
    <property type="entry name" value="LD44032P"/>
    <property type="match status" value="1"/>
</dbReference>
<feature type="compositionally biased region" description="Pro residues" evidence="1">
    <location>
        <begin position="46"/>
        <end position="55"/>
    </location>
</feature>
<dbReference type="InterPro" id="IPR038870">
    <property type="entry name" value="UBAP1"/>
</dbReference>
<protein>
    <recommendedName>
        <fullName evidence="2">UBA domain-containing protein</fullName>
    </recommendedName>
</protein>
<comment type="caution">
    <text evidence="3">The sequence shown here is derived from an EMBL/GenBank/DDBJ whole genome shotgun (WGS) entry which is preliminary data.</text>
</comment>
<evidence type="ECO:0000313" key="3">
    <source>
        <dbReference type="EMBL" id="KAG0561106.1"/>
    </source>
</evidence>
<name>A0A8T0GNG4_CERPU</name>
<evidence type="ECO:0000259" key="2">
    <source>
        <dbReference type="PROSITE" id="PS50030"/>
    </source>
</evidence>
<dbReference type="GO" id="GO:0000813">
    <property type="term" value="C:ESCRT I complex"/>
    <property type="evidence" value="ECO:0007669"/>
    <property type="project" value="InterPro"/>
</dbReference>
<dbReference type="Pfam" id="PF00627">
    <property type="entry name" value="UBA"/>
    <property type="match status" value="1"/>
</dbReference>
<gene>
    <name evidence="3" type="ORF">KC19_9G037700</name>
</gene>
<organism evidence="3 4">
    <name type="scientific">Ceratodon purpureus</name>
    <name type="common">Fire moss</name>
    <name type="synonym">Dicranum purpureum</name>
    <dbReference type="NCBI Taxonomy" id="3225"/>
    <lineage>
        <taxon>Eukaryota</taxon>
        <taxon>Viridiplantae</taxon>
        <taxon>Streptophyta</taxon>
        <taxon>Embryophyta</taxon>
        <taxon>Bryophyta</taxon>
        <taxon>Bryophytina</taxon>
        <taxon>Bryopsida</taxon>
        <taxon>Dicranidae</taxon>
        <taxon>Pseudoditrichales</taxon>
        <taxon>Ditrichaceae</taxon>
        <taxon>Ceratodon</taxon>
    </lineage>
</organism>
<dbReference type="PANTHER" id="PTHR15960">
    <property type="entry name" value="LD44032P"/>
    <property type="match status" value="1"/>
</dbReference>
<feature type="region of interest" description="Disordered" evidence="1">
    <location>
        <begin position="1"/>
        <end position="62"/>
    </location>
</feature>
<sequence>MDYDRGQGSGGYEMGRPLYQGRPGSSPQANNAPYYPRVGSMGRAPPQVPLGPSPSFPSGTSGTAIKVAMKPIYRVGPPAQLRMQSREVPRSLFQFEFDLERRIIAEADQLGNPHMRASTAQSSQANGGDNLAEVEDATVAKYLAMGHNKESIQYALQTYGDDQTKILDFCPSYNRMREMGFPGDRIARALASFDNDVDQAISSLVTS</sequence>
<dbReference type="PROSITE" id="PS50030">
    <property type="entry name" value="UBA"/>
    <property type="match status" value="1"/>
</dbReference>
<dbReference type="InterPro" id="IPR042575">
    <property type="entry name" value="UBAP1_C"/>
</dbReference>
<dbReference type="Proteomes" id="UP000822688">
    <property type="component" value="Chromosome 9"/>
</dbReference>
<dbReference type="OrthoDB" id="1923754at2759"/>
<dbReference type="InterPro" id="IPR009060">
    <property type="entry name" value="UBA-like_sf"/>
</dbReference>